<evidence type="ECO:0000256" key="6">
    <source>
        <dbReference type="ARBA" id="ARBA00022679"/>
    </source>
</evidence>
<keyword evidence="8" id="KW-0418">Kinase</keyword>
<organism evidence="11 12">
    <name type="scientific">Pseudovibrio exalbescens</name>
    <dbReference type="NCBI Taxonomy" id="197461"/>
    <lineage>
        <taxon>Bacteria</taxon>
        <taxon>Pseudomonadati</taxon>
        <taxon>Pseudomonadota</taxon>
        <taxon>Alphaproteobacteria</taxon>
        <taxon>Hyphomicrobiales</taxon>
        <taxon>Stappiaceae</taxon>
        <taxon>Pseudovibrio</taxon>
    </lineage>
</organism>
<dbReference type="GO" id="GO:0022877">
    <property type="term" value="F:protein-N(PI)-phosphohistidine-fructose phosphotransferase system transporter activity"/>
    <property type="evidence" value="ECO:0007669"/>
    <property type="project" value="InterPro"/>
</dbReference>
<keyword evidence="9" id="KW-0812">Transmembrane</keyword>
<dbReference type="Proteomes" id="UP000185783">
    <property type="component" value="Unassembled WGS sequence"/>
</dbReference>
<dbReference type="EMBL" id="LVVZ01000014">
    <property type="protein sequence ID" value="OKL44329.1"/>
    <property type="molecule type" value="Genomic_DNA"/>
</dbReference>
<dbReference type="InterPro" id="IPR013011">
    <property type="entry name" value="PTS_EIIB_2"/>
</dbReference>
<proteinExistence type="predicted"/>
<protein>
    <recommendedName>
        <fullName evidence="2">protein-N(pi)-phosphohistidine--D-fructose phosphotransferase</fullName>
        <ecNumber evidence="2">2.7.1.202</ecNumber>
    </recommendedName>
</protein>
<gene>
    <name evidence="11" type="ORF">A3843_07955</name>
</gene>
<feature type="transmembrane region" description="Helical" evidence="9">
    <location>
        <begin position="6"/>
        <end position="33"/>
    </location>
</feature>
<evidence type="ECO:0000256" key="4">
    <source>
        <dbReference type="ARBA" id="ARBA00022553"/>
    </source>
</evidence>
<dbReference type="AlphaFoldDB" id="A0A1U7JHX2"/>
<evidence type="ECO:0000259" key="10">
    <source>
        <dbReference type="PROSITE" id="PS51099"/>
    </source>
</evidence>
<sequence>MIPVGFLWFVGATMKIVGVTACLSGVAHTYMAAELLEKKAKKAGHTITVETQGALGSENALSADMIANADVVVIVADINIEGSERFQDCRLVRATITAFLKDPTHVFEALEKIRHAPPATKISL</sequence>
<feature type="domain" description="PTS EIIB type-2" evidence="10">
    <location>
        <begin position="14"/>
        <end position="112"/>
    </location>
</feature>
<name>A0A1U7JHX2_9HYPH</name>
<dbReference type="CDD" id="cd05569">
    <property type="entry name" value="PTS_IIB_fructose"/>
    <property type="match status" value="1"/>
</dbReference>
<dbReference type="GO" id="GO:0005886">
    <property type="term" value="C:plasma membrane"/>
    <property type="evidence" value="ECO:0007669"/>
    <property type="project" value="TreeGrafter"/>
</dbReference>
<dbReference type="PROSITE" id="PS51099">
    <property type="entry name" value="PTS_EIIB_TYPE_2"/>
    <property type="match status" value="1"/>
</dbReference>
<keyword evidence="7" id="KW-0598">Phosphotransferase system</keyword>
<keyword evidence="4" id="KW-0597">Phosphoprotein</keyword>
<dbReference type="NCBIfam" id="TIGR00829">
    <property type="entry name" value="FRU"/>
    <property type="match status" value="1"/>
</dbReference>
<accession>A0A1U7JHX2</accession>
<evidence type="ECO:0000256" key="1">
    <source>
        <dbReference type="ARBA" id="ARBA00001401"/>
    </source>
</evidence>
<comment type="catalytic activity">
    <reaction evidence="1">
        <text>D-fructose(out) + N(pros)-phospho-L-histidyl-[protein] = D-fructose 1-phosphate(in) + L-histidyl-[protein]</text>
        <dbReference type="Rhea" id="RHEA:49252"/>
        <dbReference type="Rhea" id="RHEA-COMP:9745"/>
        <dbReference type="Rhea" id="RHEA-COMP:9746"/>
        <dbReference type="ChEBI" id="CHEBI:29979"/>
        <dbReference type="ChEBI" id="CHEBI:37721"/>
        <dbReference type="ChEBI" id="CHEBI:58674"/>
        <dbReference type="ChEBI" id="CHEBI:64837"/>
        <dbReference type="EC" id="2.7.1.202"/>
    </reaction>
</comment>
<reference evidence="11 12" key="1">
    <citation type="submission" date="2016-03" db="EMBL/GenBank/DDBJ databases">
        <title>Genome sequence of Nesiotobacter sp. nov., a moderately halophilic alphaproteobacterium isolated from the Yellow Sea, China.</title>
        <authorList>
            <person name="Zhang G."/>
            <person name="Zhang R."/>
        </authorList>
    </citation>
    <scope>NUCLEOTIDE SEQUENCE [LARGE SCALE GENOMIC DNA]</scope>
    <source>
        <strain evidence="11 12">WB1-6</strain>
    </source>
</reference>
<dbReference type="STRING" id="197461.A3843_07955"/>
<evidence type="ECO:0000256" key="5">
    <source>
        <dbReference type="ARBA" id="ARBA00022597"/>
    </source>
</evidence>
<dbReference type="Gene3D" id="3.40.50.2300">
    <property type="match status" value="1"/>
</dbReference>
<evidence type="ECO:0000256" key="7">
    <source>
        <dbReference type="ARBA" id="ARBA00022683"/>
    </source>
</evidence>
<keyword evidence="9" id="KW-1133">Transmembrane helix</keyword>
<keyword evidence="12" id="KW-1185">Reference proteome</keyword>
<keyword evidence="6" id="KW-0808">Transferase</keyword>
<dbReference type="EC" id="2.7.1.202" evidence="2"/>
<dbReference type="InterPro" id="IPR003501">
    <property type="entry name" value="PTS_EIIB_2/3"/>
</dbReference>
<dbReference type="PANTHER" id="PTHR30505">
    <property type="entry name" value="FRUCTOSE-LIKE PERMEASE"/>
    <property type="match status" value="1"/>
</dbReference>
<dbReference type="PANTHER" id="PTHR30505:SF0">
    <property type="entry name" value="FRUCTOSE-LIKE PTS SYSTEM EIIBC COMPONENT-RELATED"/>
    <property type="match status" value="1"/>
</dbReference>
<dbReference type="InterPro" id="IPR036095">
    <property type="entry name" value="PTS_EIIB-like_sf"/>
</dbReference>
<evidence type="ECO:0000313" key="12">
    <source>
        <dbReference type="Proteomes" id="UP000185783"/>
    </source>
</evidence>
<dbReference type="InterPro" id="IPR050864">
    <property type="entry name" value="Bacterial_PTS_Sugar_Transport"/>
</dbReference>
<dbReference type="InterPro" id="IPR003353">
    <property type="entry name" value="PTS_IIB_fruc"/>
</dbReference>
<evidence type="ECO:0000256" key="3">
    <source>
        <dbReference type="ARBA" id="ARBA00022448"/>
    </source>
</evidence>
<dbReference type="SUPFAM" id="SSF52794">
    <property type="entry name" value="PTS system IIB component-like"/>
    <property type="match status" value="1"/>
</dbReference>
<evidence type="ECO:0000256" key="8">
    <source>
        <dbReference type="ARBA" id="ARBA00022777"/>
    </source>
</evidence>
<comment type="caution">
    <text evidence="11">The sequence shown here is derived from an EMBL/GenBank/DDBJ whole genome shotgun (WGS) entry which is preliminary data.</text>
</comment>
<evidence type="ECO:0000256" key="9">
    <source>
        <dbReference type="SAM" id="Phobius"/>
    </source>
</evidence>
<dbReference type="GO" id="GO:0016301">
    <property type="term" value="F:kinase activity"/>
    <property type="evidence" value="ECO:0007669"/>
    <property type="project" value="UniProtKB-KW"/>
</dbReference>
<keyword evidence="9" id="KW-0472">Membrane</keyword>
<keyword evidence="5" id="KW-0762">Sugar transport</keyword>
<evidence type="ECO:0000313" key="11">
    <source>
        <dbReference type="EMBL" id="OKL44329.1"/>
    </source>
</evidence>
<dbReference type="GO" id="GO:0009401">
    <property type="term" value="P:phosphoenolpyruvate-dependent sugar phosphotransferase system"/>
    <property type="evidence" value="ECO:0007669"/>
    <property type="project" value="UniProtKB-KW"/>
</dbReference>
<evidence type="ECO:0000256" key="2">
    <source>
        <dbReference type="ARBA" id="ARBA00012799"/>
    </source>
</evidence>
<dbReference type="Pfam" id="PF02302">
    <property type="entry name" value="PTS_IIB"/>
    <property type="match status" value="1"/>
</dbReference>
<dbReference type="GO" id="GO:0090563">
    <property type="term" value="F:protein-phosphocysteine-sugar phosphotransferase activity"/>
    <property type="evidence" value="ECO:0007669"/>
    <property type="project" value="TreeGrafter"/>
</dbReference>
<keyword evidence="3" id="KW-0813">Transport</keyword>